<keyword evidence="4 5" id="KW-0472">Membrane</keyword>
<accession>A0A7C4JSI5</accession>
<evidence type="ECO:0000256" key="2">
    <source>
        <dbReference type="ARBA" id="ARBA00022692"/>
    </source>
</evidence>
<reference evidence="7" key="1">
    <citation type="journal article" date="2020" name="mSystems">
        <title>Genome- and Community-Level Interaction Insights into Carbon Utilization and Element Cycling Functions of Hydrothermarchaeota in Hydrothermal Sediment.</title>
        <authorList>
            <person name="Zhou Z."/>
            <person name="Liu Y."/>
            <person name="Xu W."/>
            <person name="Pan J."/>
            <person name="Luo Z.H."/>
            <person name="Li M."/>
        </authorList>
    </citation>
    <scope>NUCLEOTIDE SEQUENCE [LARGE SCALE GENOMIC DNA]</scope>
    <source>
        <strain evidence="7">SpSt-6</strain>
    </source>
</reference>
<dbReference type="GO" id="GO:0140359">
    <property type="term" value="F:ABC-type transporter activity"/>
    <property type="evidence" value="ECO:0007669"/>
    <property type="project" value="InterPro"/>
</dbReference>
<proteinExistence type="predicted"/>
<evidence type="ECO:0000256" key="1">
    <source>
        <dbReference type="ARBA" id="ARBA00004141"/>
    </source>
</evidence>
<name>A0A7C4JSI5_9BACT</name>
<feature type="transmembrane region" description="Helical" evidence="5">
    <location>
        <begin position="25"/>
        <end position="43"/>
    </location>
</feature>
<keyword evidence="3 5" id="KW-1133">Transmembrane helix</keyword>
<keyword evidence="2 5" id="KW-0812">Transmembrane</keyword>
<evidence type="ECO:0000256" key="5">
    <source>
        <dbReference type="SAM" id="Phobius"/>
    </source>
</evidence>
<dbReference type="EMBL" id="DSZN01000108">
    <property type="protein sequence ID" value="HGQ86034.1"/>
    <property type="molecule type" value="Genomic_DNA"/>
</dbReference>
<feature type="transmembrane region" description="Helical" evidence="5">
    <location>
        <begin position="131"/>
        <end position="158"/>
    </location>
</feature>
<gene>
    <name evidence="7" type="ORF">ENT66_06960</name>
</gene>
<dbReference type="AlphaFoldDB" id="A0A7C4JSI5"/>
<evidence type="ECO:0000256" key="4">
    <source>
        <dbReference type="ARBA" id="ARBA00023136"/>
    </source>
</evidence>
<evidence type="ECO:0000313" key="7">
    <source>
        <dbReference type="EMBL" id="HGQ86034.1"/>
    </source>
</evidence>
<feature type="domain" description="ABC-2 type transporter transmembrane" evidence="6">
    <location>
        <begin position="12"/>
        <end position="156"/>
    </location>
</feature>
<comment type="caution">
    <text evidence="7">The sequence shown here is derived from an EMBL/GenBank/DDBJ whole genome shotgun (WGS) entry which is preliminary data.</text>
</comment>
<comment type="subcellular location">
    <subcellularLocation>
        <location evidence="1">Membrane</location>
        <topology evidence="1">Multi-pass membrane protein</topology>
    </subcellularLocation>
</comment>
<protein>
    <recommendedName>
        <fullName evidence="6">ABC-2 type transporter transmembrane domain-containing protein</fullName>
    </recommendedName>
</protein>
<dbReference type="InterPro" id="IPR013525">
    <property type="entry name" value="ABC2_TM"/>
</dbReference>
<organism evidence="7">
    <name type="scientific">Thermodesulfobacterium geofontis</name>
    <dbReference type="NCBI Taxonomy" id="1295609"/>
    <lineage>
        <taxon>Bacteria</taxon>
        <taxon>Pseudomonadati</taxon>
        <taxon>Thermodesulfobacteriota</taxon>
        <taxon>Thermodesulfobacteria</taxon>
        <taxon>Thermodesulfobacteriales</taxon>
        <taxon>Thermodesulfobacteriaceae</taxon>
        <taxon>Thermodesulfobacterium</taxon>
    </lineage>
</organism>
<evidence type="ECO:0000259" key="6">
    <source>
        <dbReference type="Pfam" id="PF01061"/>
    </source>
</evidence>
<evidence type="ECO:0000256" key="3">
    <source>
        <dbReference type="ARBA" id="ARBA00022989"/>
    </source>
</evidence>
<sequence>MRNSWLAYKGVSLWLNPKAYMIEKVINPIFRFLFYSFLILYGYKEKTNIAVFILGNAILLSSISALKGIGIIYFSERQQGTLMYFIVSPRSRLRIIAQKIFFHIINAFITVLIGLTIILTGFKIYYPPYQFVFIFLLIIIGVISVSLFGSLIASLGLLTRDINYAS</sequence>
<feature type="transmembrane region" description="Helical" evidence="5">
    <location>
        <begin position="100"/>
        <end position="125"/>
    </location>
</feature>
<feature type="transmembrane region" description="Helical" evidence="5">
    <location>
        <begin position="49"/>
        <end position="74"/>
    </location>
</feature>
<dbReference type="GO" id="GO:0016020">
    <property type="term" value="C:membrane"/>
    <property type="evidence" value="ECO:0007669"/>
    <property type="project" value="UniProtKB-SubCell"/>
</dbReference>
<dbReference type="Pfam" id="PF01061">
    <property type="entry name" value="ABC2_membrane"/>
    <property type="match status" value="1"/>
</dbReference>